<dbReference type="EMBL" id="KN838997">
    <property type="protein sequence ID" value="KIJ91513.1"/>
    <property type="molecule type" value="Genomic_DNA"/>
</dbReference>
<feature type="compositionally biased region" description="Low complexity" evidence="1">
    <location>
        <begin position="1"/>
        <end position="18"/>
    </location>
</feature>
<dbReference type="STRING" id="1095629.A0A0C9WTF4"/>
<reference evidence="3" key="2">
    <citation type="submission" date="2015-01" db="EMBL/GenBank/DDBJ databases">
        <title>Evolutionary Origins and Diversification of the Mycorrhizal Mutualists.</title>
        <authorList>
            <consortium name="DOE Joint Genome Institute"/>
            <consortium name="Mycorrhizal Genomics Consortium"/>
            <person name="Kohler A."/>
            <person name="Kuo A."/>
            <person name="Nagy L.G."/>
            <person name="Floudas D."/>
            <person name="Copeland A."/>
            <person name="Barry K.W."/>
            <person name="Cichocki N."/>
            <person name="Veneault-Fourrey C."/>
            <person name="LaButti K."/>
            <person name="Lindquist E.A."/>
            <person name="Lipzen A."/>
            <person name="Lundell T."/>
            <person name="Morin E."/>
            <person name="Murat C."/>
            <person name="Riley R."/>
            <person name="Ohm R."/>
            <person name="Sun H."/>
            <person name="Tunlid A."/>
            <person name="Henrissat B."/>
            <person name="Grigoriev I.V."/>
            <person name="Hibbett D.S."/>
            <person name="Martin F."/>
        </authorList>
    </citation>
    <scope>NUCLEOTIDE SEQUENCE [LARGE SCALE GENOMIC DNA]</scope>
    <source>
        <strain evidence="3">LaAM-08-1</strain>
    </source>
</reference>
<evidence type="ECO:0000313" key="2">
    <source>
        <dbReference type="EMBL" id="KIJ91513.1"/>
    </source>
</evidence>
<proteinExistence type="predicted"/>
<sequence>MTNASDDPSPPASGSAPATQPPTQVSDDFMRQYHELQMMMSQMLLARNINPQTPAAVAPQSIFAPLPPFNSVHTQPSPGKSSLYHRFPTIEASMLLDIARHEFKPKDLFKLDSHFREKGDSDRSEDSKSRAGVPKDYHSLNSLLIPLMTYFRVLENFAASAGDLEATRVIADGAAVYTAHLLELHHQYQWGAVLQYHFDFHYLRRPEMRDGDYSGWARTDAELMNRHLFGHFRNAREGANRSSSSSSSSKTRAEQVCFAFNKGECSTSPCPGGRVHKCRKCGAMDHGEKNCKKT</sequence>
<organism evidence="2 3">
    <name type="scientific">Laccaria amethystina LaAM-08-1</name>
    <dbReference type="NCBI Taxonomy" id="1095629"/>
    <lineage>
        <taxon>Eukaryota</taxon>
        <taxon>Fungi</taxon>
        <taxon>Dikarya</taxon>
        <taxon>Basidiomycota</taxon>
        <taxon>Agaricomycotina</taxon>
        <taxon>Agaricomycetes</taxon>
        <taxon>Agaricomycetidae</taxon>
        <taxon>Agaricales</taxon>
        <taxon>Agaricineae</taxon>
        <taxon>Hydnangiaceae</taxon>
        <taxon>Laccaria</taxon>
    </lineage>
</organism>
<dbReference type="Proteomes" id="UP000054477">
    <property type="component" value="Unassembled WGS sequence"/>
</dbReference>
<evidence type="ECO:0000256" key="1">
    <source>
        <dbReference type="SAM" id="MobiDB-lite"/>
    </source>
</evidence>
<gene>
    <name evidence="2" type="ORF">K443DRAFT_114926</name>
</gene>
<accession>A0A0C9WTF4</accession>
<evidence type="ECO:0000313" key="3">
    <source>
        <dbReference type="Proteomes" id="UP000054477"/>
    </source>
</evidence>
<reference evidence="2 3" key="1">
    <citation type="submission" date="2014-04" db="EMBL/GenBank/DDBJ databases">
        <authorList>
            <consortium name="DOE Joint Genome Institute"/>
            <person name="Kuo A."/>
            <person name="Kohler A."/>
            <person name="Nagy L.G."/>
            <person name="Floudas D."/>
            <person name="Copeland A."/>
            <person name="Barry K.W."/>
            <person name="Cichocki N."/>
            <person name="Veneault-Fourrey C."/>
            <person name="LaButti K."/>
            <person name="Lindquist E.A."/>
            <person name="Lipzen A."/>
            <person name="Lundell T."/>
            <person name="Morin E."/>
            <person name="Murat C."/>
            <person name="Sun H."/>
            <person name="Tunlid A."/>
            <person name="Henrissat B."/>
            <person name="Grigoriev I.V."/>
            <person name="Hibbett D.S."/>
            <person name="Martin F."/>
            <person name="Nordberg H.P."/>
            <person name="Cantor M.N."/>
            <person name="Hua S.X."/>
        </authorList>
    </citation>
    <scope>NUCLEOTIDE SEQUENCE [LARGE SCALE GENOMIC DNA]</scope>
    <source>
        <strain evidence="2 3">LaAM-08-1</strain>
    </source>
</reference>
<protein>
    <submittedName>
        <fullName evidence="2">Uncharacterized protein</fullName>
    </submittedName>
</protein>
<dbReference type="OrthoDB" id="3051534at2759"/>
<keyword evidence="3" id="KW-1185">Reference proteome</keyword>
<dbReference type="AlphaFoldDB" id="A0A0C9WTF4"/>
<name>A0A0C9WTF4_9AGAR</name>
<dbReference type="HOGENOM" id="CLU_082469_0_0_1"/>
<feature type="region of interest" description="Disordered" evidence="1">
    <location>
        <begin position="1"/>
        <end position="25"/>
    </location>
</feature>